<reference evidence="1" key="3">
    <citation type="submission" date="2015-04" db="UniProtKB">
        <authorList>
            <consortium name="EnsemblPlants"/>
        </authorList>
    </citation>
    <scope>IDENTIFICATION</scope>
</reference>
<proteinExistence type="predicted"/>
<sequence>MGDRHKKWRVSLLDKQYEGASTSKQARHSQSLEADFRQSIYGFHMECSELPNRCLMFMPDSAHHPPACSFSYGTHVIVIFLAGFPNTNPVVASEARGKRFHV</sequence>
<dbReference type="EnsemblPlants" id="LPERR01G38570.1">
    <property type="protein sequence ID" value="LPERR01G38570.1"/>
    <property type="gene ID" value="LPERR01G38570"/>
</dbReference>
<dbReference type="Gramene" id="LPERR01G38570.2">
    <property type="protein sequence ID" value="LPERR01G38570.2"/>
    <property type="gene ID" value="LPERR01G38570"/>
</dbReference>
<dbReference type="HOGENOM" id="CLU_2281493_0_0_1"/>
<organism evidence="1 2">
    <name type="scientific">Leersia perrieri</name>
    <dbReference type="NCBI Taxonomy" id="77586"/>
    <lineage>
        <taxon>Eukaryota</taxon>
        <taxon>Viridiplantae</taxon>
        <taxon>Streptophyta</taxon>
        <taxon>Embryophyta</taxon>
        <taxon>Tracheophyta</taxon>
        <taxon>Spermatophyta</taxon>
        <taxon>Magnoliopsida</taxon>
        <taxon>Liliopsida</taxon>
        <taxon>Poales</taxon>
        <taxon>Poaceae</taxon>
        <taxon>BOP clade</taxon>
        <taxon>Oryzoideae</taxon>
        <taxon>Oryzeae</taxon>
        <taxon>Oryzinae</taxon>
        <taxon>Leersia</taxon>
    </lineage>
</organism>
<accession>A0A0D9VAC6</accession>
<protein>
    <submittedName>
        <fullName evidence="1">Uncharacterized protein</fullName>
    </submittedName>
</protein>
<evidence type="ECO:0000313" key="1">
    <source>
        <dbReference type="EnsemblPlants" id="LPERR01G38570.2"/>
    </source>
</evidence>
<reference evidence="1 2" key="1">
    <citation type="submission" date="2012-08" db="EMBL/GenBank/DDBJ databases">
        <title>Oryza genome evolution.</title>
        <authorList>
            <person name="Wing R.A."/>
        </authorList>
    </citation>
    <scope>NUCLEOTIDE SEQUENCE</scope>
</reference>
<name>A0A0D9VAC6_9ORYZ</name>
<reference evidence="1 2" key="2">
    <citation type="submission" date="2013-12" db="EMBL/GenBank/DDBJ databases">
        <authorList>
            <person name="Yu Y."/>
            <person name="Lee S."/>
            <person name="de Baynast K."/>
            <person name="Wissotski M."/>
            <person name="Liu L."/>
            <person name="Talag J."/>
            <person name="Goicoechea J."/>
            <person name="Angelova A."/>
            <person name="Jetty R."/>
            <person name="Kudrna D."/>
            <person name="Golser W."/>
            <person name="Rivera L."/>
            <person name="Zhang J."/>
            <person name="Wing R."/>
        </authorList>
    </citation>
    <scope>NUCLEOTIDE SEQUENCE</scope>
</reference>
<dbReference type="Gramene" id="LPERR01G38570.1">
    <property type="protein sequence ID" value="LPERR01G38570.1"/>
    <property type="gene ID" value="LPERR01G38570"/>
</dbReference>
<dbReference type="EnsemblPlants" id="LPERR01G38570.2">
    <property type="protein sequence ID" value="LPERR01G38570.2"/>
    <property type="gene ID" value="LPERR01G38570"/>
</dbReference>
<dbReference type="AlphaFoldDB" id="A0A0D9VAC6"/>
<dbReference type="Proteomes" id="UP000032180">
    <property type="component" value="Chromosome 1"/>
</dbReference>
<keyword evidence="2" id="KW-1185">Reference proteome</keyword>
<evidence type="ECO:0000313" key="2">
    <source>
        <dbReference type="Proteomes" id="UP000032180"/>
    </source>
</evidence>